<feature type="domain" description="HNH endonuclease 5" evidence="1">
    <location>
        <begin position="9"/>
        <end position="47"/>
    </location>
</feature>
<sequence length="99" mass="11590">MAKIDRGTCELCRRNDVELTVHHLIPKEMGGTFQPTALLCRPCHKQIHAIYENQELAIRLYTIELLKEDEKIGAFLKWIKKQPSSKLVHTKKPNNRKRK</sequence>
<dbReference type="PANTHER" id="PTHR37827:SF1">
    <property type="entry name" value="HNH DOMAIN-CONTAINING PROTEIN"/>
    <property type="match status" value="1"/>
</dbReference>
<proteinExistence type="predicted"/>
<dbReference type="CDD" id="cd00085">
    <property type="entry name" value="HNHc"/>
    <property type="match status" value="1"/>
</dbReference>
<dbReference type="InterPro" id="IPR029471">
    <property type="entry name" value="HNH_5"/>
</dbReference>
<keyword evidence="2" id="KW-0255">Endonuclease</keyword>
<accession>A0ABW2NME6</accession>
<gene>
    <name evidence="2" type="ORF">ACFQPF_02745</name>
</gene>
<organism evidence="2 3">
    <name type="scientific">Fictibacillus iocasae</name>
    <dbReference type="NCBI Taxonomy" id="2715437"/>
    <lineage>
        <taxon>Bacteria</taxon>
        <taxon>Bacillati</taxon>
        <taxon>Bacillota</taxon>
        <taxon>Bacilli</taxon>
        <taxon>Bacillales</taxon>
        <taxon>Fictibacillaceae</taxon>
        <taxon>Fictibacillus</taxon>
    </lineage>
</organism>
<dbReference type="PANTHER" id="PTHR37827">
    <property type="entry name" value="TUDOR DOMAIN-CONTAINING PROTEIN"/>
    <property type="match status" value="1"/>
</dbReference>
<reference evidence="3" key="1">
    <citation type="journal article" date="2019" name="Int. J. Syst. Evol. Microbiol.">
        <title>The Global Catalogue of Microorganisms (GCM) 10K type strain sequencing project: providing services to taxonomists for standard genome sequencing and annotation.</title>
        <authorList>
            <consortium name="The Broad Institute Genomics Platform"/>
            <consortium name="The Broad Institute Genome Sequencing Center for Infectious Disease"/>
            <person name="Wu L."/>
            <person name="Ma J."/>
        </authorList>
    </citation>
    <scope>NUCLEOTIDE SEQUENCE [LARGE SCALE GENOMIC DNA]</scope>
    <source>
        <strain evidence="3">NBRC 106396</strain>
    </source>
</reference>
<keyword evidence="2" id="KW-0378">Hydrolase</keyword>
<dbReference type="GO" id="GO:0004519">
    <property type="term" value="F:endonuclease activity"/>
    <property type="evidence" value="ECO:0007669"/>
    <property type="project" value="UniProtKB-KW"/>
</dbReference>
<keyword evidence="2" id="KW-0540">Nuclease</keyword>
<dbReference type="Gene3D" id="1.10.30.50">
    <property type="match status" value="1"/>
</dbReference>
<dbReference type="InterPro" id="IPR003615">
    <property type="entry name" value="HNH_nuc"/>
</dbReference>
<evidence type="ECO:0000313" key="2">
    <source>
        <dbReference type="EMBL" id="MFC7370590.1"/>
    </source>
</evidence>
<name>A0ABW2NME6_9BACL</name>
<comment type="caution">
    <text evidence="2">The sequence shown here is derived from an EMBL/GenBank/DDBJ whole genome shotgun (WGS) entry which is preliminary data.</text>
</comment>
<dbReference type="Proteomes" id="UP001596549">
    <property type="component" value="Unassembled WGS sequence"/>
</dbReference>
<dbReference type="Pfam" id="PF14279">
    <property type="entry name" value="HNH_5"/>
    <property type="match status" value="1"/>
</dbReference>
<protein>
    <submittedName>
        <fullName evidence="2">HNH endonuclease</fullName>
    </submittedName>
</protein>
<evidence type="ECO:0000259" key="1">
    <source>
        <dbReference type="Pfam" id="PF14279"/>
    </source>
</evidence>
<evidence type="ECO:0000313" key="3">
    <source>
        <dbReference type="Proteomes" id="UP001596549"/>
    </source>
</evidence>
<dbReference type="EMBL" id="JBHTCP010000004">
    <property type="protein sequence ID" value="MFC7370590.1"/>
    <property type="molecule type" value="Genomic_DNA"/>
</dbReference>
<keyword evidence="3" id="KW-1185">Reference proteome</keyword>
<dbReference type="RefSeq" id="WP_379746166.1">
    <property type="nucleotide sequence ID" value="NZ_JBHTCP010000004.1"/>
</dbReference>